<gene>
    <name evidence="2" type="ORF">KsCSTR_36720</name>
    <name evidence="1" type="ORF">kuste2400</name>
</gene>
<dbReference type="EMBL" id="CT573071">
    <property type="protein sequence ID" value="CAJ73146.1"/>
    <property type="molecule type" value="Genomic_DNA"/>
</dbReference>
<evidence type="ECO:0000313" key="2">
    <source>
        <dbReference type="EMBL" id="QII13051.1"/>
    </source>
</evidence>
<accession>Q1Q6E8</accession>
<organism evidence="1">
    <name type="scientific">Kuenenia stuttgartiensis</name>
    <dbReference type="NCBI Taxonomy" id="174633"/>
    <lineage>
        <taxon>Bacteria</taxon>
        <taxon>Pseudomonadati</taxon>
        <taxon>Planctomycetota</taxon>
        <taxon>Candidatus Brocadiia</taxon>
        <taxon>Candidatus Brocadiales</taxon>
        <taxon>Candidatus Brocadiaceae</taxon>
        <taxon>Candidatus Kuenenia</taxon>
    </lineage>
</organism>
<sequence>MSGGEGYYKFFLYTSHIDLIVKNPTAGNSGDTIHNSCAKLSTLRMDLAQELKSPSFP</sequence>
<reference evidence="2 3" key="3">
    <citation type="submission" date="2020-02" db="EMBL/GenBank/DDBJ databases">
        <title>Newly sequenced genome of strain CSTR1 showed variability in Candidatus Kuenenia stuttgartiensis genomes.</title>
        <authorList>
            <person name="Ding C."/>
            <person name="Adrian L."/>
        </authorList>
    </citation>
    <scope>NUCLEOTIDE SEQUENCE [LARGE SCALE GENOMIC DNA]</scope>
    <source>
        <strain evidence="2 3">CSTR1</strain>
    </source>
</reference>
<evidence type="ECO:0000313" key="3">
    <source>
        <dbReference type="Proteomes" id="UP000501926"/>
    </source>
</evidence>
<dbReference type="EMBL" id="CP049055">
    <property type="protein sequence ID" value="QII13051.1"/>
    <property type="molecule type" value="Genomic_DNA"/>
</dbReference>
<name>Q1Q6E8_KUEST</name>
<protein>
    <submittedName>
        <fullName evidence="1">Uncharacterized protein</fullName>
    </submittedName>
</protein>
<proteinExistence type="predicted"/>
<reference evidence="1" key="1">
    <citation type="journal article" date="2006" name="Nature">
        <title>Deciphering the evolution and metabolism of an anammox bacterium from a community genome.</title>
        <authorList>
            <person name="Strous M."/>
            <person name="Pelletier E."/>
            <person name="Mangenot S."/>
            <person name="Rattei T."/>
            <person name="Lehner A."/>
            <person name="Taylor M.W."/>
            <person name="Horn M."/>
            <person name="Daims H."/>
            <person name="Bartol-Mavel D."/>
            <person name="Wincker P."/>
            <person name="Barbe V."/>
            <person name="Fonknechten N."/>
            <person name="Vallenet D."/>
            <person name="Segurens B."/>
            <person name="Schenowitz-Truong C."/>
            <person name="Medigue C."/>
            <person name="Collingro A."/>
            <person name="Snel B."/>
            <person name="Dutilh B.E."/>
            <person name="OpDenCamp H.J.M."/>
            <person name="vanDerDrift C."/>
            <person name="Cirpus I."/>
            <person name="vanDePas-Schoonen K.T."/>
            <person name="Harhangi H.R."/>
            <person name="vanNiftrik L."/>
            <person name="Schmid M."/>
            <person name="Keltjens J."/>
            <person name="vanDeVossenberg J."/>
            <person name="Kartal B."/>
            <person name="Meier H."/>
            <person name="Frishman D."/>
            <person name="Huynen M.A."/>
            <person name="Mewes H."/>
            <person name="Weissenbach J."/>
            <person name="Jetten M.S.M."/>
            <person name="Wagner M."/>
            <person name="LePaslier D."/>
        </authorList>
    </citation>
    <scope>NUCLEOTIDE SEQUENCE</scope>
</reference>
<dbReference type="Proteomes" id="UP000501926">
    <property type="component" value="Chromosome"/>
</dbReference>
<reference evidence="1" key="2">
    <citation type="submission" date="2006-01" db="EMBL/GenBank/DDBJ databases">
        <authorList>
            <person name="Genoscope"/>
        </authorList>
    </citation>
    <scope>NUCLEOTIDE SEQUENCE</scope>
</reference>
<evidence type="ECO:0000313" key="1">
    <source>
        <dbReference type="EMBL" id="CAJ73146.1"/>
    </source>
</evidence>
<dbReference type="AlphaFoldDB" id="Q1Q6E8"/>